<dbReference type="AlphaFoldDB" id="A0A975SMJ7"/>
<dbReference type="EMBL" id="CP064782">
    <property type="protein sequence ID" value="QWT49104.1"/>
    <property type="molecule type" value="Genomic_DNA"/>
</dbReference>
<proteinExistence type="predicted"/>
<name>A0A975SMJ7_9RHOO</name>
<reference evidence="1" key="1">
    <citation type="submission" date="2020-11" db="EMBL/GenBank/DDBJ databases">
        <title>Azospira inquinata sp. nov.</title>
        <authorList>
            <person name="Moe W.M."/>
            <person name="Mikes M.C."/>
        </authorList>
    </citation>
    <scope>NUCLEOTIDE SEQUENCE</scope>
    <source>
        <strain evidence="1">Azo-3</strain>
    </source>
</reference>
<dbReference type="KEGG" id="aiq:Azoinq_00315"/>
<evidence type="ECO:0000313" key="1">
    <source>
        <dbReference type="EMBL" id="QWT49104.1"/>
    </source>
</evidence>
<protein>
    <submittedName>
        <fullName evidence="1">Uncharacterized protein</fullName>
    </submittedName>
</protein>
<dbReference type="Proteomes" id="UP000683428">
    <property type="component" value="Chromosome"/>
</dbReference>
<accession>A0A975SMJ7</accession>
<dbReference type="RefSeq" id="WP_216128018.1">
    <property type="nucleotide sequence ID" value="NZ_CP064782.1"/>
</dbReference>
<evidence type="ECO:0000313" key="2">
    <source>
        <dbReference type="Proteomes" id="UP000683428"/>
    </source>
</evidence>
<keyword evidence="2" id="KW-1185">Reference proteome</keyword>
<sequence length="311" mass="35736">MASEAETLPPGWERDVLQVAVGDYAQRFGNHWHLPEYRQIEIYSKKKKLHFAQETGEGAALRAPSLLGAGVAFLLLDSYFESLDPTLEAKGSWQRYLALPRRNTTDKVVAELYRILRILRLVMGRHQGHEIISDGLVRACCSFNHCAQSLTISPVGLELLESAVHYFLNAPSQPYGAAYVEAMMVQYYVDTVGEIKGFCDEDRVLYQFRQTLPFNRHFRYDSDNPKFCLQDQVLCVEVEPSFRDPWRFPIDFYLSVADQLHIVPVEVLPEGKISLSELEKWRTREPFTRELPAEFQLRFGRQPVAVGFPMT</sequence>
<gene>
    <name evidence="1" type="ORF">Azoinq_00315</name>
</gene>
<organism evidence="1 2">
    <name type="scientific">Azospira inquinata</name>
    <dbReference type="NCBI Taxonomy" id="2785627"/>
    <lineage>
        <taxon>Bacteria</taxon>
        <taxon>Pseudomonadati</taxon>
        <taxon>Pseudomonadota</taxon>
        <taxon>Betaproteobacteria</taxon>
        <taxon>Rhodocyclales</taxon>
        <taxon>Rhodocyclaceae</taxon>
        <taxon>Azospira</taxon>
    </lineage>
</organism>